<dbReference type="VEuPathDB" id="FungiDB:H257_03730"/>
<proteinExistence type="predicted"/>
<dbReference type="EMBL" id="QUTA01002705">
    <property type="protein sequence ID" value="RHY26174.1"/>
    <property type="molecule type" value="Genomic_DNA"/>
</dbReference>
<evidence type="ECO:0000313" key="1">
    <source>
        <dbReference type="EMBL" id="RHY26174.1"/>
    </source>
</evidence>
<gene>
    <name evidence="1" type="ORF">DYB25_009622</name>
</gene>
<comment type="caution">
    <text evidence="1">The sequence shown here is derived from an EMBL/GenBank/DDBJ whole genome shotgun (WGS) entry which is preliminary data.</text>
</comment>
<name>A0A397BY14_APHAT</name>
<accession>A0A397BY14</accession>
<organism evidence="1 2">
    <name type="scientific">Aphanomyces astaci</name>
    <name type="common">Crayfish plague agent</name>
    <dbReference type="NCBI Taxonomy" id="112090"/>
    <lineage>
        <taxon>Eukaryota</taxon>
        <taxon>Sar</taxon>
        <taxon>Stramenopiles</taxon>
        <taxon>Oomycota</taxon>
        <taxon>Saprolegniomycetes</taxon>
        <taxon>Saprolegniales</taxon>
        <taxon>Verrucalvaceae</taxon>
        <taxon>Aphanomyces</taxon>
    </lineage>
</organism>
<dbReference type="AlphaFoldDB" id="A0A397BY14"/>
<reference evidence="1 2" key="1">
    <citation type="submission" date="2018-08" db="EMBL/GenBank/DDBJ databases">
        <title>Aphanomyces genome sequencing and annotation.</title>
        <authorList>
            <person name="Minardi D."/>
            <person name="Oidtmann B."/>
            <person name="Van Der Giezen M."/>
            <person name="Studholme D.J."/>
        </authorList>
    </citation>
    <scope>NUCLEOTIDE SEQUENCE [LARGE SCALE GENOMIC DNA]</scope>
    <source>
        <strain evidence="1 2">Yx</strain>
    </source>
</reference>
<evidence type="ECO:0000313" key="2">
    <source>
        <dbReference type="Proteomes" id="UP000266239"/>
    </source>
</evidence>
<sequence length="186" mass="20466">MNGLAKASLVAAAVTAAIVSFATRKVASTPLSSLYSSNLIARFVSTPDQHVDVYQVTLSKPTSVEHFAKAFFQSPVFQVERVLLSLAGAAKTTDAEIDAMTFASGDHVATFRVIESKQDEILFCWDDTEAWNGHSWVAVKDNGHTLLFGSTLRNRRAFIRRVMPLHLMYAQIVLASAKFQLERTTS</sequence>
<dbReference type="Proteomes" id="UP000266239">
    <property type="component" value="Unassembled WGS sequence"/>
</dbReference>
<protein>
    <submittedName>
        <fullName evidence="1">Uncharacterized protein</fullName>
    </submittedName>
</protein>